<reference evidence="3 4" key="1">
    <citation type="submission" date="2018-03" db="EMBL/GenBank/DDBJ databases">
        <title>Bioinformatic expansion and discovery of thiopeptide antibiotics.</title>
        <authorList>
            <person name="Schwalen C.J."/>
            <person name="Hudson G.A."/>
            <person name="Mitchell D.A."/>
        </authorList>
    </citation>
    <scope>NUCLEOTIDE SEQUENCE [LARGE SCALE GENOMIC DNA]</scope>
    <source>
        <strain evidence="3 4">ATCC 21389</strain>
    </source>
</reference>
<feature type="signal peptide" evidence="2">
    <location>
        <begin position="1"/>
        <end position="20"/>
    </location>
</feature>
<evidence type="ECO:0000313" key="4">
    <source>
        <dbReference type="Proteomes" id="UP000248039"/>
    </source>
</evidence>
<accession>A0A2V4NB66</accession>
<feature type="compositionally biased region" description="Low complexity" evidence="1">
    <location>
        <begin position="20"/>
        <end position="30"/>
    </location>
</feature>
<gene>
    <name evidence="3" type="ORF">C7C46_23835</name>
</gene>
<feature type="chain" id="PRO_5038510922" description="Lipoprotein" evidence="2">
    <location>
        <begin position="21"/>
        <end position="217"/>
    </location>
</feature>
<name>A0A2V4NB66_9ACTN</name>
<feature type="compositionally biased region" description="Polar residues" evidence="1">
    <location>
        <begin position="31"/>
        <end position="45"/>
    </location>
</feature>
<keyword evidence="2" id="KW-0732">Signal</keyword>
<keyword evidence="4" id="KW-1185">Reference proteome</keyword>
<evidence type="ECO:0000256" key="2">
    <source>
        <dbReference type="SAM" id="SignalP"/>
    </source>
</evidence>
<dbReference type="EMBL" id="PYBW01000094">
    <property type="protein sequence ID" value="PYC74556.1"/>
    <property type="molecule type" value="Genomic_DNA"/>
</dbReference>
<proteinExistence type="predicted"/>
<evidence type="ECO:0000313" key="3">
    <source>
        <dbReference type="EMBL" id="PYC74556.1"/>
    </source>
</evidence>
<dbReference type="AlphaFoldDB" id="A0A2V4NB66"/>
<organism evidence="3 4">
    <name type="scientific">Streptomyces tateyamensis</name>
    <dbReference type="NCBI Taxonomy" id="565073"/>
    <lineage>
        <taxon>Bacteria</taxon>
        <taxon>Bacillati</taxon>
        <taxon>Actinomycetota</taxon>
        <taxon>Actinomycetes</taxon>
        <taxon>Kitasatosporales</taxon>
        <taxon>Streptomycetaceae</taxon>
        <taxon>Streptomyces</taxon>
    </lineage>
</organism>
<comment type="caution">
    <text evidence="3">The sequence shown here is derived from an EMBL/GenBank/DDBJ whole genome shotgun (WGS) entry which is preliminary data.</text>
</comment>
<evidence type="ECO:0008006" key="5">
    <source>
        <dbReference type="Google" id="ProtNLM"/>
    </source>
</evidence>
<sequence>MLLPAGLLAALAACSPGATGSAGHAAGTATPISSPSAVNSATPSASPVAGIPAAQRQAAMDWAAHAGESPRADQAVVVQSAPGNTARLLWQAEQTGDVCWAEPSGGSVASGCLKAADLGAGTAPGLHVFGDALPTADGQLLEVLFRADGETVARLSCGPATVVPQQVAEFEVNGVRRTFYLAAIDRHTGGSYTARVQRAGAAAADSLLLYAEAHGSC</sequence>
<dbReference type="Proteomes" id="UP000248039">
    <property type="component" value="Unassembled WGS sequence"/>
</dbReference>
<protein>
    <recommendedName>
        <fullName evidence="5">Lipoprotein</fullName>
    </recommendedName>
</protein>
<feature type="region of interest" description="Disordered" evidence="1">
    <location>
        <begin position="20"/>
        <end position="52"/>
    </location>
</feature>
<evidence type="ECO:0000256" key="1">
    <source>
        <dbReference type="SAM" id="MobiDB-lite"/>
    </source>
</evidence>